<feature type="compositionally biased region" description="Pro residues" evidence="2">
    <location>
        <begin position="575"/>
        <end position="585"/>
    </location>
</feature>
<dbReference type="GO" id="GO:0005881">
    <property type="term" value="C:cytoplasmic microtubule"/>
    <property type="evidence" value="ECO:0007669"/>
    <property type="project" value="TreeGrafter"/>
</dbReference>
<evidence type="ECO:0000256" key="2">
    <source>
        <dbReference type="SAM" id="MobiDB-lite"/>
    </source>
</evidence>
<feature type="compositionally biased region" description="Low complexity" evidence="2">
    <location>
        <begin position="275"/>
        <end position="291"/>
    </location>
</feature>
<gene>
    <name evidence="4" type="ORF">WJX74_007289</name>
</gene>
<keyword evidence="5" id="KW-1185">Reference proteome</keyword>
<keyword evidence="1" id="KW-0677">Repeat</keyword>
<evidence type="ECO:0000313" key="4">
    <source>
        <dbReference type="EMBL" id="KAK9835751.1"/>
    </source>
</evidence>
<dbReference type="Pfam" id="PF12348">
    <property type="entry name" value="CLASP_N"/>
    <property type="match status" value="2"/>
</dbReference>
<proteinExistence type="predicted"/>
<feature type="compositionally biased region" description="Polar residues" evidence="2">
    <location>
        <begin position="243"/>
        <end position="254"/>
    </location>
</feature>
<feature type="domain" description="TOG" evidence="3">
    <location>
        <begin position="1"/>
        <end position="225"/>
    </location>
</feature>
<feature type="domain" description="TOG" evidence="3">
    <location>
        <begin position="319"/>
        <end position="552"/>
    </location>
</feature>
<feature type="region of interest" description="Disordered" evidence="2">
    <location>
        <begin position="1355"/>
        <end position="1446"/>
    </location>
</feature>
<feature type="region of interest" description="Disordered" evidence="2">
    <location>
        <begin position="679"/>
        <end position="742"/>
    </location>
</feature>
<feature type="compositionally biased region" description="Basic and acidic residues" evidence="2">
    <location>
        <begin position="546"/>
        <end position="559"/>
    </location>
</feature>
<feature type="compositionally biased region" description="Low complexity" evidence="2">
    <location>
        <begin position="1136"/>
        <end position="1167"/>
    </location>
</feature>
<dbReference type="GO" id="GO:0008017">
    <property type="term" value="F:microtubule binding"/>
    <property type="evidence" value="ECO:0007669"/>
    <property type="project" value="TreeGrafter"/>
</dbReference>
<feature type="region of interest" description="Disordered" evidence="2">
    <location>
        <begin position="641"/>
        <end position="660"/>
    </location>
</feature>
<dbReference type="InterPro" id="IPR034085">
    <property type="entry name" value="TOG"/>
</dbReference>
<dbReference type="InterPro" id="IPR024395">
    <property type="entry name" value="CLASP_N_dom"/>
</dbReference>
<feature type="region of interest" description="Disordered" evidence="2">
    <location>
        <begin position="1189"/>
        <end position="1251"/>
    </location>
</feature>
<feature type="compositionally biased region" description="Polar residues" evidence="2">
    <location>
        <begin position="1082"/>
        <end position="1093"/>
    </location>
</feature>
<organism evidence="4 5">
    <name type="scientific">Apatococcus lobatus</name>
    <dbReference type="NCBI Taxonomy" id="904363"/>
    <lineage>
        <taxon>Eukaryota</taxon>
        <taxon>Viridiplantae</taxon>
        <taxon>Chlorophyta</taxon>
        <taxon>core chlorophytes</taxon>
        <taxon>Trebouxiophyceae</taxon>
        <taxon>Chlorellales</taxon>
        <taxon>Chlorellaceae</taxon>
        <taxon>Apatococcus</taxon>
    </lineage>
</organism>
<feature type="region of interest" description="Disordered" evidence="2">
    <location>
        <begin position="225"/>
        <end position="306"/>
    </location>
</feature>
<dbReference type="SMART" id="SM01349">
    <property type="entry name" value="TOG"/>
    <property type="match status" value="3"/>
</dbReference>
<dbReference type="SUPFAM" id="SSF48371">
    <property type="entry name" value="ARM repeat"/>
    <property type="match status" value="1"/>
</dbReference>
<feature type="compositionally biased region" description="Low complexity" evidence="2">
    <location>
        <begin position="688"/>
        <end position="699"/>
    </location>
</feature>
<dbReference type="InterPro" id="IPR016024">
    <property type="entry name" value="ARM-type_fold"/>
</dbReference>
<evidence type="ECO:0000256" key="1">
    <source>
        <dbReference type="ARBA" id="ARBA00022737"/>
    </source>
</evidence>
<dbReference type="InterPro" id="IPR000357">
    <property type="entry name" value="HEAT"/>
</dbReference>
<dbReference type="PANTHER" id="PTHR21567">
    <property type="entry name" value="CLASP"/>
    <property type="match status" value="1"/>
</dbReference>
<dbReference type="GO" id="GO:0000226">
    <property type="term" value="P:microtubule cytoskeleton organization"/>
    <property type="evidence" value="ECO:0007669"/>
    <property type="project" value="UniProtKB-ARBA"/>
</dbReference>
<comment type="caution">
    <text evidence="4">The sequence shown here is derived from an EMBL/GenBank/DDBJ whole genome shotgun (WGS) entry which is preliminary data.</text>
</comment>
<dbReference type="GO" id="GO:0005819">
    <property type="term" value="C:spindle"/>
    <property type="evidence" value="ECO:0007669"/>
    <property type="project" value="UniProtKB-ARBA"/>
</dbReference>
<dbReference type="GO" id="GO:0000278">
    <property type="term" value="P:mitotic cell cycle"/>
    <property type="evidence" value="ECO:0007669"/>
    <property type="project" value="UniProtKB-ARBA"/>
</dbReference>
<dbReference type="Pfam" id="PF21040">
    <property type="entry name" value="CEP104-like_TOG"/>
    <property type="match status" value="1"/>
</dbReference>
<dbReference type="InterPro" id="IPR011989">
    <property type="entry name" value="ARM-like"/>
</dbReference>
<feature type="compositionally biased region" description="Low complexity" evidence="2">
    <location>
        <begin position="1024"/>
        <end position="1038"/>
    </location>
</feature>
<accession>A0AAW1RRE7</accession>
<evidence type="ECO:0000313" key="5">
    <source>
        <dbReference type="Proteomes" id="UP001438707"/>
    </source>
</evidence>
<reference evidence="4 5" key="1">
    <citation type="journal article" date="2024" name="Nat. Commun.">
        <title>Phylogenomics reveals the evolutionary origins of lichenization in chlorophyte algae.</title>
        <authorList>
            <person name="Puginier C."/>
            <person name="Libourel C."/>
            <person name="Otte J."/>
            <person name="Skaloud P."/>
            <person name="Haon M."/>
            <person name="Grisel S."/>
            <person name="Petersen M."/>
            <person name="Berrin J.G."/>
            <person name="Delaux P.M."/>
            <person name="Dal Grande F."/>
            <person name="Keller J."/>
        </authorList>
    </citation>
    <scope>NUCLEOTIDE SEQUENCE [LARGE SCALE GENOMIC DNA]</scope>
    <source>
        <strain evidence="4 5">SAG 2145</strain>
    </source>
</reference>
<evidence type="ECO:0000259" key="3">
    <source>
        <dbReference type="SMART" id="SM01349"/>
    </source>
</evidence>
<dbReference type="PANTHER" id="PTHR21567:SF9">
    <property type="entry name" value="CLIP-ASSOCIATING PROTEIN"/>
    <property type="match status" value="1"/>
</dbReference>
<dbReference type="Proteomes" id="UP001438707">
    <property type="component" value="Unassembled WGS sequence"/>
</dbReference>
<protein>
    <recommendedName>
        <fullName evidence="3">TOG domain-containing protein</fullName>
    </recommendedName>
</protein>
<dbReference type="EMBL" id="JALJOS010000008">
    <property type="protein sequence ID" value="KAK9835751.1"/>
    <property type="molecule type" value="Genomic_DNA"/>
</dbReference>
<name>A0AAW1RRE7_9CHLO</name>
<feature type="compositionally biased region" description="Low complexity" evidence="2">
    <location>
        <begin position="1050"/>
        <end position="1061"/>
    </location>
</feature>
<dbReference type="Pfam" id="PF02985">
    <property type="entry name" value="HEAT"/>
    <property type="match status" value="1"/>
</dbReference>
<feature type="region of interest" description="Disordered" evidence="2">
    <location>
        <begin position="540"/>
        <end position="617"/>
    </location>
</feature>
<sequence>MDWGELNQQLTGDTQQRITGLSHLEAFCQTLDLDVQEAGQLTDACILLLKDSNFKISHGALQILAQAARRHAGSMRPFLDSLLPSVVGKLGDMKAVVRGEAVACLEALMASVSCEAVLSRLGMHWDHRSWRIRQGLLQVAEHAIIYLAAGQMPPNECNVLLIQPAVARLDDADKNVRDAAMACLAALHEQLGDVIFERLQACSASETHMQALRAILIRDSQEDEAPAPMARIPSVHSVSSHVTNSRGSESVTSDHTSEASAELQALTLSPRNVTASSAHSLPSSRSAPASLQRKAPPRGPVNKLQTGDLPAVLPVAIGSEHDLKIALEKIAGQLDAQSDWTKRIASLQRFEGLVKGGAAMFPGFLDLLQRMREPLILQLADRRSAVSRQTCHLIGELATAMHASFEPMALTLFPELLKTLIITVQVMADAADACCSTIIQHCVSARLMSRICDVVKADKNAKLRQHCAGYLLKMMRGWPSSSWERCLPAVNGALQACCQDAQSTTRETGRATFAAYAAVLPGPAFEFLSRLDAGLQSRLRQALETSHPEPRSLHSHQAERPQTSSRAVSHRTPNSSPPPPPPRPLTAPVRAGLPLPAPKAAQHTAPAGSIPLTPRDRPLNRRASIAVPRPAAAQAYQVSDSLLQGDEHDEQPRRRKPMGRASLAGAALRIQLPNREMQDLDGAPLSGASAATARPTARRVSMLPPVPSAASHADRNSQRPTLPPAGSRGRAHSTGAPAASWGVPAHELPSIAVAISRALTCLESSKSADWKEKAEGLAELGQAVTRMAEERDRETGPPPETMPYVDRMRRALLSGVAEPHFRIAHAALACLQKLVEASPAATEPMLDQLLTQLFNRCCDPKPQVVEAAGNVLAACADALSLEAMLPAMGKALTGMKAVRPRLTILRFFVAQAAQCQQPAESSTLPTRTWVGKVSALLADKLPELRHAAAEALTAVYHQLSRDALLSSILSAAPALQLTLRQALSGVLPSLDTELQQASIAYSTGIPLGSPARRPPASPDAVRHPSQGSVRSSPSQSTSDEPVSHAQQAYLLSPLPTSGPSSMQVAGESHTEDPAWPPASHPVNISHQQQNSTMAEAPDAHIPDTYTKPGRHASSASTDILVKPDTQQHSKSHQQHHAASSTGYQLHAHASAQAAPSWQSAESEAAASRTSHPRIVVNSQPLLQATLQGSLHHTGGYPQPGSTPLTQPDERQLPSSWPILPPTQSQRARPAGQSVPHHLQHAGSQQPMSDAHSILPCLQPAPEALMAVSQAAGDRSGQNQVSMGYGKEAGMASRNLSSLENAARDGLPGSTSASGFQDVSRMASSNGHAPVNIHLAQPGLPEQGAHAASSMPAEHVHSAVEAHQQQASGPRQPLAARAQQETRASGEYDHLLPISPISGRRMPGQENAGPGAAYSLKQQGPPAFAQLSARPSVSSSADDLRHSQESAQLPQDVVDITMQAAHAICAKLRSGREGEVEQACYCIRHMATHQADWLQRHLEALVPAVTQSCCHGASKVPMQVLEMIESQSEASSCIEALQPELFRLSSTSSSAEAAHLQVIIKSVTRLVPKLAYPEVTATTILPALCSAFHHPSADVRKAVVFCLVEFWQKVGHSLTPAMSALTPPQLKLVTIYMNRRQRL</sequence>
<feature type="domain" description="TOG" evidence="3">
    <location>
        <begin position="747"/>
        <end position="992"/>
    </location>
</feature>
<dbReference type="Gene3D" id="1.25.10.10">
    <property type="entry name" value="Leucine-rich Repeat Variant"/>
    <property type="match status" value="4"/>
</dbReference>
<feature type="region of interest" description="Disordered" evidence="2">
    <location>
        <begin position="1005"/>
        <end position="1171"/>
    </location>
</feature>